<proteinExistence type="predicted"/>
<evidence type="ECO:0000313" key="2">
    <source>
        <dbReference type="Proteomes" id="UP000828941"/>
    </source>
</evidence>
<name>A0ACB9LPP2_BAUVA</name>
<sequence length="159" mass="18073">MKARVKMNVKKPLKHGMQVGNKEDGSMWVAFRYERPPQFCYFCGSLGHDEKMCDVLGEEEMKGCVKDMLLSPWRAETSWRRVTNEGMGPADGAAGGHGDLRSNGSTHIMAWQGRNEEQIHVWMDYHRSSYSMLFATLASDEDLAPLPLEGRHLVWRPST</sequence>
<gene>
    <name evidence="1" type="ORF">L6164_026297</name>
</gene>
<keyword evidence="2" id="KW-1185">Reference proteome</keyword>
<dbReference type="EMBL" id="CM039436">
    <property type="protein sequence ID" value="KAI4313306.1"/>
    <property type="molecule type" value="Genomic_DNA"/>
</dbReference>
<reference evidence="1 2" key="1">
    <citation type="journal article" date="2022" name="DNA Res.">
        <title>Chromosomal-level genome assembly of the orchid tree Bauhinia variegata (Leguminosae; Cercidoideae) supports the allotetraploid origin hypothesis of Bauhinia.</title>
        <authorList>
            <person name="Zhong Y."/>
            <person name="Chen Y."/>
            <person name="Zheng D."/>
            <person name="Pang J."/>
            <person name="Liu Y."/>
            <person name="Luo S."/>
            <person name="Meng S."/>
            <person name="Qian L."/>
            <person name="Wei D."/>
            <person name="Dai S."/>
            <person name="Zhou R."/>
        </authorList>
    </citation>
    <scope>NUCLEOTIDE SEQUENCE [LARGE SCALE GENOMIC DNA]</scope>
    <source>
        <strain evidence="1">BV-YZ2020</strain>
    </source>
</reference>
<accession>A0ACB9LPP2</accession>
<dbReference type="Proteomes" id="UP000828941">
    <property type="component" value="Chromosome 11"/>
</dbReference>
<protein>
    <submittedName>
        <fullName evidence="1">Uncharacterized protein</fullName>
    </submittedName>
</protein>
<organism evidence="1 2">
    <name type="scientific">Bauhinia variegata</name>
    <name type="common">Purple orchid tree</name>
    <name type="synonym">Phanera variegata</name>
    <dbReference type="NCBI Taxonomy" id="167791"/>
    <lineage>
        <taxon>Eukaryota</taxon>
        <taxon>Viridiplantae</taxon>
        <taxon>Streptophyta</taxon>
        <taxon>Embryophyta</taxon>
        <taxon>Tracheophyta</taxon>
        <taxon>Spermatophyta</taxon>
        <taxon>Magnoliopsida</taxon>
        <taxon>eudicotyledons</taxon>
        <taxon>Gunneridae</taxon>
        <taxon>Pentapetalae</taxon>
        <taxon>rosids</taxon>
        <taxon>fabids</taxon>
        <taxon>Fabales</taxon>
        <taxon>Fabaceae</taxon>
        <taxon>Cercidoideae</taxon>
        <taxon>Cercideae</taxon>
        <taxon>Bauhiniinae</taxon>
        <taxon>Bauhinia</taxon>
    </lineage>
</organism>
<comment type="caution">
    <text evidence="1">The sequence shown here is derived from an EMBL/GenBank/DDBJ whole genome shotgun (WGS) entry which is preliminary data.</text>
</comment>
<evidence type="ECO:0000313" key="1">
    <source>
        <dbReference type="EMBL" id="KAI4313306.1"/>
    </source>
</evidence>